<evidence type="ECO:0008006" key="3">
    <source>
        <dbReference type="Google" id="ProtNLM"/>
    </source>
</evidence>
<evidence type="ECO:0000313" key="2">
    <source>
        <dbReference type="Proteomes" id="UP001524569"/>
    </source>
</evidence>
<name>A0ABT1UEI3_9GAMM</name>
<organism evidence="1 2">
    <name type="scientific">Methylomonas aurea</name>
    <dbReference type="NCBI Taxonomy" id="2952224"/>
    <lineage>
        <taxon>Bacteria</taxon>
        <taxon>Pseudomonadati</taxon>
        <taxon>Pseudomonadota</taxon>
        <taxon>Gammaproteobacteria</taxon>
        <taxon>Methylococcales</taxon>
        <taxon>Methylococcaceae</taxon>
        <taxon>Methylomonas</taxon>
    </lineage>
</organism>
<gene>
    <name evidence="1" type="ORF">NP603_03970</name>
</gene>
<dbReference type="Proteomes" id="UP001524569">
    <property type="component" value="Unassembled WGS sequence"/>
</dbReference>
<dbReference type="EMBL" id="JANIBM010000003">
    <property type="protein sequence ID" value="MCQ8180258.1"/>
    <property type="molecule type" value="Genomic_DNA"/>
</dbReference>
<proteinExistence type="predicted"/>
<evidence type="ECO:0000313" key="1">
    <source>
        <dbReference type="EMBL" id="MCQ8180258.1"/>
    </source>
</evidence>
<protein>
    <recommendedName>
        <fullName evidence="3">Tryptophan synthase subunit beta like protein</fullName>
    </recommendedName>
</protein>
<keyword evidence="2" id="KW-1185">Reference proteome</keyword>
<sequence>MAADHPEWLAYAKARSEQEARQALSDTDSEMVRVIDDLVDLLVAKQVLIFTELPERVQAKLLARKQLRNDMNALQSPMVDDEALF</sequence>
<dbReference type="RefSeq" id="WP_256609634.1">
    <property type="nucleotide sequence ID" value="NZ_JANIBM010000003.1"/>
</dbReference>
<reference evidence="1 2" key="1">
    <citation type="submission" date="2022-07" db="EMBL/GenBank/DDBJ databases">
        <title>Methylomonas rivi sp. nov., Methylomonas rosea sp. nov., Methylomonas aureus sp. nov. and Methylomonas subterranea sp. nov., four novel methanotrophs isolated from a freshwater creek and the deep terrestrial subsurface.</title>
        <authorList>
            <person name="Abin C."/>
            <person name="Sankaranarayanan K."/>
            <person name="Garner C."/>
            <person name="Sindelar R."/>
            <person name="Kotary K."/>
            <person name="Garner R."/>
            <person name="Barclay S."/>
            <person name="Lawson P."/>
            <person name="Krumholz L."/>
        </authorList>
    </citation>
    <scope>NUCLEOTIDE SEQUENCE [LARGE SCALE GENOMIC DNA]</scope>
    <source>
        <strain evidence="1 2">SURF-1</strain>
    </source>
</reference>
<accession>A0ABT1UEI3</accession>
<comment type="caution">
    <text evidence="1">The sequence shown here is derived from an EMBL/GenBank/DDBJ whole genome shotgun (WGS) entry which is preliminary data.</text>
</comment>